<feature type="domain" description="Glucose-methanol-choline oxidoreductase C-terminal" evidence="9">
    <location>
        <begin position="467"/>
        <end position="601"/>
    </location>
</feature>
<dbReference type="InterPro" id="IPR036188">
    <property type="entry name" value="FAD/NAD-bd_sf"/>
</dbReference>
<evidence type="ECO:0000256" key="1">
    <source>
        <dbReference type="ARBA" id="ARBA00001974"/>
    </source>
</evidence>
<dbReference type="Gene3D" id="3.30.560.10">
    <property type="entry name" value="Glucose Oxidase, domain 3"/>
    <property type="match status" value="1"/>
</dbReference>
<gene>
    <name evidence="10" type="ORF">HGRIS_003157</name>
</gene>
<feature type="domain" description="Glucose-methanol-choline oxidoreductase N-terminal" evidence="8">
    <location>
        <begin position="12"/>
        <end position="321"/>
    </location>
</feature>
<name>A0ABR3JMM9_9AGAR</name>
<sequence length="613" mass="66666">MGTATVNDELAFDYVVVGGGLAGLVVATRLAEDPSVTVGVIEAGQDMSQDINIQTPALYSRGFRNPEVDWGFFTTPQDHVDGRKIYLPRGKGLGGSTLLNLMQLGRAHATEYDAFEALGNPGWNWPEFLKYFKKSETFSATDEDARPFDMTPVSEAHGTSGPLPSILPPYISDLHPFVLDAFKSLGVPLNPEPNNGDNTGVWTATTAIHPDSLTRGSSASAYYVPNKDKSNLRVITGAYATRVLFSDPSDAGVAAIGVEYLRNERAHMVAAKKEVILSTVAFKTPQLLELSGIGDRTILQSHDIPVVVELPGVGNNLQVHFTLRSTEISLTYLQDHFWCPFTCELDPGWESDDVLRDADRAAAEMHQYITTKKGMLTAAPMSAYAFLPVSTFSRDGKIEDGTKLQLDHVSTAFKGIHKTFDLQKEWLGNPNIPFLELASVSSYLPNTKVAPVEGKNYFSFLLGLLHPFSRGGVHINSANPTSSPNIDPRMLDNDVDLQILVSAIKYIRKVVTSPALKAALACEAAPGPEVQFDEELVRYIKANIQTIYHPVGTASKLPREDGGVVDGTLKVYGTKNLRIVDASIIPVQISAHIQHTVYAVAEKAADLIKSGLM</sequence>
<protein>
    <recommendedName>
        <fullName evidence="12">GMC oxidoreductase</fullName>
    </recommendedName>
</protein>
<evidence type="ECO:0000256" key="6">
    <source>
        <dbReference type="ARBA" id="ARBA00023002"/>
    </source>
</evidence>
<dbReference type="Pfam" id="PF05199">
    <property type="entry name" value="GMC_oxred_C"/>
    <property type="match status" value="1"/>
</dbReference>
<evidence type="ECO:0000313" key="10">
    <source>
        <dbReference type="EMBL" id="KAL0957059.1"/>
    </source>
</evidence>
<evidence type="ECO:0000256" key="3">
    <source>
        <dbReference type="ARBA" id="ARBA00022630"/>
    </source>
</evidence>
<dbReference type="InterPro" id="IPR012132">
    <property type="entry name" value="GMC_OxRdtase"/>
</dbReference>
<proteinExistence type="inferred from homology"/>
<dbReference type="SUPFAM" id="SSF54373">
    <property type="entry name" value="FAD-linked reductases, C-terminal domain"/>
    <property type="match status" value="1"/>
</dbReference>
<dbReference type="Gene3D" id="3.50.50.60">
    <property type="entry name" value="FAD/NAD(P)-binding domain"/>
    <property type="match status" value="1"/>
</dbReference>
<dbReference type="PIRSF" id="PIRSF000137">
    <property type="entry name" value="Alcohol_oxidase"/>
    <property type="match status" value="1"/>
</dbReference>
<keyword evidence="11" id="KW-1185">Reference proteome</keyword>
<evidence type="ECO:0008006" key="12">
    <source>
        <dbReference type="Google" id="ProtNLM"/>
    </source>
</evidence>
<evidence type="ECO:0000256" key="7">
    <source>
        <dbReference type="ARBA" id="ARBA00023180"/>
    </source>
</evidence>
<dbReference type="InterPro" id="IPR000172">
    <property type="entry name" value="GMC_OxRdtase_N"/>
</dbReference>
<keyword evidence="4" id="KW-0732">Signal</keyword>
<dbReference type="Proteomes" id="UP001556367">
    <property type="component" value="Unassembled WGS sequence"/>
</dbReference>
<keyword evidence="6" id="KW-0560">Oxidoreductase</keyword>
<keyword evidence="7" id="KW-0325">Glycoprotein</keyword>
<keyword evidence="5" id="KW-0274">FAD</keyword>
<accession>A0ABR3JMM9</accession>
<comment type="caution">
    <text evidence="10">The sequence shown here is derived from an EMBL/GenBank/DDBJ whole genome shotgun (WGS) entry which is preliminary data.</text>
</comment>
<evidence type="ECO:0000259" key="8">
    <source>
        <dbReference type="Pfam" id="PF00732"/>
    </source>
</evidence>
<dbReference type="SUPFAM" id="SSF51905">
    <property type="entry name" value="FAD/NAD(P)-binding domain"/>
    <property type="match status" value="1"/>
</dbReference>
<evidence type="ECO:0000256" key="2">
    <source>
        <dbReference type="ARBA" id="ARBA00010790"/>
    </source>
</evidence>
<evidence type="ECO:0000256" key="4">
    <source>
        <dbReference type="ARBA" id="ARBA00022729"/>
    </source>
</evidence>
<dbReference type="PANTHER" id="PTHR11552">
    <property type="entry name" value="GLUCOSE-METHANOL-CHOLINE GMC OXIDOREDUCTASE"/>
    <property type="match status" value="1"/>
</dbReference>
<dbReference type="InterPro" id="IPR007867">
    <property type="entry name" value="GMC_OxRtase_C"/>
</dbReference>
<comment type="similarity">
    <text evidence="2">Belongs to the GMC oxidoreductase family.</text>
</comment>
<evidence type="ECO:0000256" key="5">
    <source>
        <dbReference type="ARBA" id="ARBA00022827"/>
    </source>
</evidence>
<keyword evidence="3" id="KW-0285">Flavoprotein</keyword>
<reference evidence="11" key="1">
    <citation type="submission" date="2024-06" db="EMBL/GenBank/DDBJ databases">
        <title>Multi-omics analyses provide insights into the biosynthesis of the anticancer antibiotic pleurotin in Hohenbuehelia grisea.</title>
        <authorList>
            <person name="Weaver J.A."/>
            <person name="Alberti F."/>
        </authorList>
    </citation>
    <scope>NUCLEOTIDE SEQUENCE [LARGE SCALE GENOMIC DNA]</scope>
    <source>
        <strain evidence="11">T-177</strain>
    </source>
</reference>
<organism evidence="10 11">
    <name type="scientific">Hohenbuehelia grisea</name>
    <dbReference type="NCBI Taxonomy" id="104357"/>
    <lineage>
        <taxon>Eukaryota</taxon>
        <taxon>Fungi</taxon>
        <taxon>Dikarya</taxon>
        <taxon>Basidiomycota</taxon>
        <taxon>Agaricomycotina</taxon>
        <taxon>Agaricomycetes</taxon>
        <taxon>Agaricomycetidae</taxon>
        <taxon>Agaricales</taxon>
        <taxon>Pleurotineae</taxon>
        <taxon>Pleurotaceae</taxon>
        <taxon>Hohenbuehelia</taxon>
    </lineage>
</organism>
<dbReference type="Pfam" id="PF00732">
    <property type="entry name" value="GMC_oxred_N"/>
    <property type="match status" value="1"/>
</dbReference>
<evidence type="ECO:0000313" key="11">
    <source>
        <dbReference type="Proteomes" id="UP001556367"/>
    </source>
</evidence>
<evidence type="ECO:0000259" key="9">
    <source>
        <dbReference type="Pfam" id="PF05199"/>
    </source>
</evidence>
<dbReference type="PANTHER" id="PTHR11552:SF201">
    <property type="entry name" value="GLUCOSE-METHANOL-CHOLINE OXIDOREDUCTASE N-TERMINAL DOMAIN-CONTAINING PROTEIN"/>
    <property type="match status" value="1"/>
</dbReference>
<comment type="cofactor">
    <cofactor evidence="1">
        <name>FAD</name>
        <dbReference type="ChEBI" id="CHEBI:57692"/>
    </cofactor>
</comment>
<dbReference type="EMBL" id="JASNQZ010000006">
    <property type="protein sequence ID" value="KAL0957059.1"/>
    <property type="molecule type" value="Genomic_DNA"/>
</dbReference>